<organism evidence="8 9">
    <name type="scientific">Musa balbisiana</name>
    <name type="common">Banana</name>
    <dbReference type="NCBI Taxonomy" id="52838"/>
    <lineage>
        <taxon>Eukaryota</taxon>
        <taxon>Viridiplantae</taxon>
        <taxon>Streptophyta</taxon>
        <taxon>Embryophyta</taxon>
        <taxon>Tracheophyta</taxon>
        <taxon>Spermatophyta</taxon>
        <taxon>Magnoliopsida</taxon>
        <taxon>Liliopsida</taxon>
        <taxon>Zingiberales</taxon>
        <taxon>Musaceae</taxon>
        <taxon>Musa</taxon>
    </lineage>
</organism>
<feature type="domain" description="AP2/ERF" evidence="7">
    <location>
        <begin position="51"/>
        <end position="108"/>
    </location>
</feature>
<dbReference type="Proteomes" id="UP000317650">
    <property type="component" value="Chromosome 3"/>
</dbReference>
<proteinExistence type="predicted"/>
<evidence type="ECO:0000256" key="3">
    <source>
        <dbReference type="ARBA" id="ARBA00023125"/>
    </source>
</evidence>
<comment type="subcellular location">
    <subcellularLocation>
        <location evidence="1">Nucleus</location>
    </subcellularLocation>
</comment>
<evidence type="ECO:0000256" key="5">
    <source>
        <dbReference type="ARBA" id="ARBA00023242"/>
    </source>
</evidence>
<evidence type="ECO:0000256" key="4">
    <source>
        <dbReference type="ARBA" id="ARBA00023163"/>
    </source>
</evidence>
<dbReference type="GO" id="GO:0009873">
    <property type="term" value="P:ethylene-activated signaling pathway"/>
    <property type="evidence" value="ECO:0007669"/>
    <property type="project" value="InterPro"/>
</dbReference>
<dbReference type="SUPFAM" id="SSF54171">
    <property type="entry name" value="DNA-binding domain"/>
    <property type="match status" value="1"/>
</dbReference>
<evidence type="ECO:0000256" key="6">
    <source>
        <dbReference type="SAM" id="MobiDB-lite"/>
    </source>
</evidence>
<evidence type="ECO:0000256" key="2">
    <source>
        <dbReference type="ARBA" id="ARBA00023015"/>
    </source>
</evidence>
<dbReference type="InterPro" id="IPR001471">
    <property type="entry name" value="AP2/ERF_dom"/>
</dbReference>
<dbReference type="EMBL" id="PYDT01000006">
    <property type="protein sequence ID" value="THU57856.1"/>
    <property type="molecule type" value="Genomic_DNA"/>
</dbReference>
<gene>
    <name evidence="8" type="ORF">C4D60_Mb03t07990</name>
</gene>
<keyword evidence="4" id="KW-0804">Transcription</keyword>
<dbReference type="CDD" id="cd00018">
    <property type="entry name" value="AP2"/>
    <property type="match status" value="1"/>
</dbReference>
<evidence type="ECO:0000313" key="9">
    <source>
        <dbReference type="Proteomes" id="UP000317650"/>
    </source>
</evidence>
<dbReference type="PROSITE" id="PS51032">
    <property type="entry name" value="AP2_ERF"/>
    <property type="match status" value="1"/>
</dbReference>
<comment type="caution">
    <text evidence="8">The sequence shown here is derived from an EMBL/GenBank/DDBJ whole genome shotgun (WGS) entry which is preliminary data.</text>
</comment>
<keyword evidence="2" id="KW-0805">Transcription regulation</keyword>
<dbReference type="Gene3D" id="3.30.730.10">
    <property type="entry name" value="AP2/ERF domain"/>
    <property type="match status" value="1"/>
</dbReference>
<keyword evidence="9" id="KW-1185">Reference proteome</keyword>
<dbReference type="FunFam" id="3.30.730.10:FF:000001">
    <property type="entry name" value="Ethylene-responsive transcription factor 2"/>
    <property type="match status" value="1"/>
</dbReference>
<keyword evidence="3" id="KW-0238">DNA-binding</keyword>
<dbReference type="GO" id="GO:0003700">
    <property type="term" value="F:DNA-binding transcription factor activity"/>
    <property type="evidence" value="ECO:0007669"/>
    <property type="project" value="InterPro"/>
</dbReference>
<feature type="region of interest" description="Disordered" evidence="6">
    <location>
        <begin position="18"/>
        <end position="47"/>
    </location>
</feature>
<evidence type="ECO:0000313" key="8">
    <source>
        <dbReference type="EMBL" id="THU57856.1"/>
    </source>
</evidence>
<keyword evidence="5" id="KW-0539">Nucleus</keyword>
<dbReference type="InterPro" id="IPR016177">
    <property type="entry name" value="DNA-bd_dom_sf"/>
</dbReference>
<dbReference type="GO" id="GO:0003677">
    <property type="term" value="F:DNA binding"/>
    <property type="evidence" value="ECO:0007669"/>
    <property type="project" value="UniProtKB-KW"/>
</dbReference>
<name>A0A4V4H5Y5_MUSBA</name>
<accession>A0A4V4H5Y5</accession>
<dbReference type="InterPro" id="IPR044808">
    <property type="entry name" value="ERF_plant"/>
</dbReference>
<sequence length="202" mass="21131">MCGGAIISDFVTAVEDLDLTPGGNPLPRHDEEGEGTKTGAAGGGQRRRKTLYRGIRRRPWGKWAAEIRDPRKGSRVWLGTYGTAEEAAQAYDVAAREIRGSKAKLNFPNPSDYAAAAAAAAAVAERGGVAAEPPTKRRAAAWAEEESSASCSASLEEGLRERISSLEALLGLEHEESSVAAAPAGEGSETSSADLCGDLCFV</sequence>
<dbReference type="GO" id="GO:0005634">
    <property type="term" value="C:nucleus"/>
    <property type="evidence" value="ECO:0007669"/>
    <property type="project" value="UniProtKB-SubCell"/>
</dbReference>
<dbReference type="PANTHER" id="PTHR31190">
    <property type="entry name" value="DNA-BINDING DOMAIN"/>
    <property type="match status" value="1"/>
</dbReference>
<dbReference type="InterPro" id="IPR036955">
    <property type="entry name" value="AP2/ERF_dom_sf"/>
</dbReference>
<evidence type="ECO:0000256" key="1">
    <source>
        <dbReference type="ARBA" id="ARBA00004123"/>
    </source>
</evidence>
<dbReference type="SMART" id="SM00380">
    <property type="entry name" value="AP2"/>
    <property type="match status" value="1"/>
</dbReference>
<evidence type="ECO:0000259" key="7">
    <source>
        <dbReference type="PROSITE" id="PS51032"/>
    </source>
</evidence>
<dbReference type="Pfam" id="PF00847">
    <property type="entry name" value="AP2"/>
    <property type="match status" value="1"/>
</dbReference>
<dbReference type="PRINTS" id="PR00367">
    <property type="entry name" value="ETHRSPELEMNT"/>
</dbReference>
<dbReference type="PANTHER" id="PTHR31190:SF487">
    <property type="entry name" value="OS05G0361700 PROTEIN"/>
    <property type="match status" value="1"/>
</dbReference>
<dbReference type="AlphaFoldDB" id="A0A4V4H5Y5"/>
<protein>
    <recommendedName>
        <fullName evidence="7">AP2/ERF domain-containing protein</fullName>
    </recommendedName>
</protein>
<reference evidence="8 9" key="1">
    <citation type="journal article" date="2019" name="Nat. Plants">
        <title>Genome sequencing of Musa balbisiana reveals subgenome evolution and function divergence in polyploid bananas.</title>
        <authorList>
            <person name="Yao X."/>
        </authorList>
    </citation>
    <scope>NUCLEOTIDE SEQUENCE [LARGE SCALE GENOMIC DNA]</scope>
    <source>
        <strain evidence="9">cv. DH-PKW</strain>
        <tissue evidence="8">Leaves</tissue>
    </source>
</reference>